<proteinExistence type="predicted"/>
<name>A0A0L6V7J3_9BASI</name>
<gene>
    <name evidence="1" type="ORF">VP01_2340g2</name>
</gene>
<protein>
    <submittedName>
        <fullName evidence="1">Uncharacterized protein</fullName>
    </submittedName>
</protein>
<evidence type="ECO:0000313" key="2">
    <source>
        <dbReference type="Proteomes" id="UP000037035"/>
    </source>
</evidence>
<dbReference type="Proteomes" id="UP000037035">
    <property type="component" value="Unassembled WGS sequence"/>
</dbReference>
<organism evidence="1 2">
    <name type="scientific">Puccinia sorghi</name>
    <dbReference type="NCBI Taxonomy" id="27349"/>
    <lineage>
        <taxon>Eukaryota</taxon>
        <taxon>Fungi</taxon>
        <taxon>Dikarya</taxon>
        <taxon>Basidiomycota</taxon>
        <taxon>Pucciniomycotina</taxon>
        <taxon>Pucciniomycetes</taxon>
        <taxon>Pucciniales</taxon>
        <taxon>Pucciniaceae</taxon>
        <taxon>Puccinia</taxon>
    </lineage>
</organism>
<sequence length="121" mass="14226">MLIEKKRFKFEIMDRFALLRLLSVHHYLNQPSGEAASQWEIIDRYLERLSSMSQVEPQAHIVVIMRKDRYYFDDVRTIMDIPRESFTLPCTEEIANTLAELNQAPAAQHDELVDREAMGDQ</sequence>
<accession>A0A0L6V7J3</accession>
<keyword evidence="2" id="KW-1185">Reference proteome</keyword>
<evidence type="ECO:0000313" key="1">
    <source>
        <dbReference type="EMBL" id="KNZ56694.1"/>
    </source>
</evidence>
<reference evidence="1 2" key="1">
    <citation type="submission" date="2015-08" db="EMBL/GenBank/DDBJ databases">
        <title>Next Generation Sequencing and Analysis of the Genome of Puccinia sorghi L Schw, the Causal Agent of Maize Common Rust.</title>
        <authorList>
            <person name="Rochi L."/>
            <person name="Burguener G."/>
            <person name="Darino M."/>
            <person name="Turjanski A."/>
            <person name="Kreff E."/>
            <person name="Dieguez M.J."/>
            <person name="Sacco F."/>
        </authorList>
    </citation>
    <scope>NUCLEOTIDE SEQUENCE [LARGE SCALE GENOMIC DNA]</scope>
    <source>
        <strain evidence="1 2">RO10H11247</strain>
    </source>
</reference>
<comment type="caution">
    <text evidence="1">The sequence shown here is derived from an EMBL/GenBank/DDBJ whole genome shotgun (WGS) entry which is preliminary data.</text>
</comment>
<dbReference type="VEuPathDB" id="FungiDB:VP01_2340g2"/>
<dbReference type="EMBL" id="LAVV01007215">
    <property type="protein sequence ID" value="KNZ56694.1"/>
    <property type="molecule type" value="Genomic_DNA"/>
</dbReference>
<dbReference type="AlphaFoldDB" id="A0A0L6V7J3"/>